<dbReference type="InterPro" id="IPR003961">
    <property type="entry name" value="FN3_dom"/>
</dbReference>
<proteinExistence type="predicted"/>
<sequence length="1406" mass="150649">MRSASVAFFILITAIVLIPLFAPVTPARGALTWEFNTEGDAESWDIGCCHDLLRPYTVTGGILSAMVTGSDPYMCTLALSAPTEDLPVAHVRMRVGPGGGMLAALYWSTDQQPGMDESQKAEFTVAPDGEWHDYFIPLWQHASWVGALNRLRFDPPERGWPALVDIDFVRLGEGPALALSSPQMVALAGEPAVLRCQVVNAGPTAAEHISVHLSAPSDLAIAEPPTRMVGALASGADAAVTWHVTASAPGTYSCRADLAWPGGISASSTTLTVRAAPPPLSPDRPAGGQAYLADGHAVLENENLRLLFPQTSSTYDACVIFAWTNTGWRRVGAMAPLGHLAYRASDGRTHAMDVAATECVAENGALATLHFQHSVADVDGATWTFTAAYSTGSSDYIVAMAHGITPSLTRSLAHFSGPIVYAGDGAFGASKETAILSGLEWLESEECSSTTLDITTWDHYRIVPHPYKLTAGAMAVAGDGCLVGLIWDPTAPWDGTHANLAARFASPNLVEGGDNHLMQVFAPSPPSNVLENGVYAPFPVTIGPSAPVNLESHLVVEFGADAVAINEYWLSVYGPAQPSTMPRSIEEEIALCRLGWETLWDPASGWSHAVGWGHEPYPGFAALHWIDYLNSDDPAVRATLQQRVDTALDLMVAWWGEGGVVNTGGIHIFDWPFPFFKGHLDAGLGNIAGQANGILATQEADGSWRWSGGEFGTPGETAIGLCASNAMRLLRHARLTKNRTSLAAGLKALAFMDTFVVPRGAQTWEVPLHTPDILASGHAAGAYLEGYRITADPHYLERAVYWARTGLPFVYFWQAENRRDAMHGATIPVFGASLWTWSWLGRAVQWCGLVYAFHLNRLSDYDNSMDWRAIADSITVSGTHQQRSDGTYPDAFSLLDDTLHGVYINPEDIAKNVWWMIGVDPEFKTAVVRFENAAVHLSTQAAIDGAELVGVGSDTRLTAVLTYCADETNYAVVVGMRLPSSVSVDGRTLSSAADVDSVGEGWQYTSAGLLIIKAVHITAAAQYEITSPESFPPAPPADLQAVGYPDRVVLTWQANTEPDLSRYLIYRATATGGPYSYVGYCSKQATSYTDYLSSQGVTYYYVITARDSNLNESAYSNEASATPGDATPPDAVTDFTATGGESSVALAWTNPDADFVSTTIVYRADRFPTAIDDGVTVYQGAENAFADTNAPPGATAHYAAIASDAYGNCASPATAQAMPYETIALPEMGSGWHLVSLPWMPLDPDPAVVFGPNQVETRLYRYDTTAKGYVGYLAGDPGLFGDCGRGAGYWLYLDETSSLGYASLPEWSVQTIAAPMAGWHLIGHPWRGPVALARCLVRDVAANEVVALNDAAAAGWLTLPAYYWDRTAGSYGRCGGAAASNTTLEAWRGYWLLTHRPGLELLIPPP</sequence>
<evidence type="ECO:0008006" key="6">
    <source>
        <dbReference type="Google" id="ProtNLM"/>
    </source>
</evidence>
<dbReference type="SUPFAM" id="SSF48208">
    <property type="entry name" value="Six-hairpin glycosidases"/>
    <property type="match status" value="1"/>
</dbReference>
<organism evidence="4 5">
    <name type="scientific">candidate division KD3-62 bacterium DG_56</name>
    <dbReference type="NCBI Taxonomy" id="1704032"/>
    <lineage>
        <taxon>Bacteria</taxon>
        <taxon>candidate division KD3-62</taxon>
    </lineage>
</organism>
<accession>A0A0S7XQS9</accession>
<protein>
    <recommendedName>
        <fullName evidence="6">Fibronectin type-III domain-containing protein</fullName>
    </recommendedName>
</protein>
<dbReference type="InterPro" id="IPR018905">
    <property type="entry name" value="A-galactase_NEW3"/>
</dbReference>
<evidence type="ECO:0000313" key="5">
    <source>
        <dbReference type="Proteomes" id="UP000052020"/>
    </source>
</evidence>
<feature type="domain" description="Ig-like" evidence="2">
    <location>
        <begin position="175"/>
        <end position="272"/>
    </location>
</feature>
<dbReference type="PROSITE" id="PS50853">
    <property type="entry name" value="FN3"/>
    <property type="match status" value="1"/>
</dbReference>
<dbReference type="Gene3D" id="2.60.40.10">
    <property type="entry name" value="Immunoglobulins"/>
    <property type="match status" value="3"/>
</dbReference>
<dbReference type="GO" id="GO:0005975">
    <property type="term" value="P:carbohydrate metabolic process"/>
    <property type="evidence" value="ECO:0007669"/>
    <property type="project" value="InterPro"/>
</dbReference>
<dbReference type="Proteomes" id="UP000052020">
    <property type="component" value="Unassembled WGS sequence"/>
</dbReference>
<comment type="caution">
    <text evidence="4">The sequence shown here is derived from an EMBL/GenBank/DDBJ whole genome shotgun (WGS) entry which is preliminary data.</text>
</comment>
<dbReference type="InterPro" id="IPR036116">
    <property type="entry name" value="FN3_sf"/>
</dbReference>
<dbReference type="SUPFAM" id="SSF49265">
    <property type="entry name" value="Fibronectin type III"/>
    <property type="match status" value="1"/>
</dbReference>
<name>A0A0S7XQS9_9BACT</name>
<dbReference type="InterPro" id="IPR000253">
    <property type="entry name" value="FHA_dom"/>
</dbReference>
<gene>
    <name evidence="4" type="ORF">AMK68_00755</name>
</gene>
<evidence type="ECO:0000313" key="4">
    <source>
        <dbReference type="EMBL" id="KPJ64726.1"/>
    </source>
</evidence>
<dbReference type="EMBL" id="LIZY01000010">
    <property type="protein sequence ID" value="KPJ64726.1"/>
    <property type="molecule type" value="Genomic_DNA"/>
</dbReference>
<dbReference type="InterPro" id="IPR013783">
    <property type="entry name" value="Ig-like_fold"/>
</dbReference>
<evidence type="ECO:0000259" key="1">
    <source>
        <dbReference type="PROSITE" id="PS50006"/>
    </source>
</evidence>
<dbReference type="PROSITE" id="PS50006">
    <property type="entry name" value="FHA_DOMAIN"/>
    <property type="match status" value="1"/>
</dbReference>
<reference evidence="4 5" key="1">
    <citation type="journal article" date="2015" name="Microbiome">
        <title>Genomic resolution of linkages in carbon, nitrogen, and sulfur cycling among widespread estuary sediment bacteria.</title>
        <authorList>
            <person name="Baker B.J."/>
            <person name="Lazar C.S."/>
            <person name="Teske A.P."/>
            <person name="Dick G.J."/>
        </authorList>
    </citation>
    <scope>NUCLEOTIDE SEQUENCE [LARGE SCALE GENOMIC DNA]</scope>
    <source>
        <strain evidence="4">DG_56</strain>
    </source>
</reference>
<dbReference type="InterPro" id="IPR008928">
    <property type="entry name" value="6-hairpin_glycosidase_sf"/>
</dbReference>
<dbReference type="PROSITE" id="PS50835">
    <property type="entry name" value="IG_LIKE"/>
    <property type="match status" value="1"/>
</dbReference>
<evidence type="ECO:0000259" key="2">
    <source>
        <dbReference type="PROSITE" id="PS50835"/>
    </source>
</evidence>
<feature type="domain" description="Fibronectin type-III" evidence="3">
    <location>
        <begin position="1032"/>
        <end position="1130"/>
    </location>
</feature>
<feature type="domain" description="FHA" evidence="1">
    <location>
        <begin position="853"/>
        <end position="909"/>
    </location>
</feature>
<dbReference type="Pfam" id="PF10633">
    <property type="entry name" value="NPCBM_assoc"/>
    <property type="match status" value="1"/>
</dbReference>
<evidence type="ECO:0000259" key="3">
    <source>
        <dbReference type="PROSITE" id="PS50853"/>
    </source>
</evidence>
<dbReference type="InterPro" id="IPR007110">
    <property type="entry name" value="Ig-like_dom"/>
</dbReference>